<evidence type="ECO:0000313" key="3">
    <source>
        <dbReference type="Proteomes" id="UP001189429"/>
    </source>
</evidence>
<dbReference type="EMBL" id="CAUYUJ010014422">
    <property type="protein sequence ID" value="CAK0841039.1"/>
    <property type="molecule type" value="Genomic_DNA"/>
</dbReference>
<evidence type="ECO:0000256" key="1">
    <source>
        <dbReference type="SAM" id="MobiDB-lite"/>
    </source>
</evidence>
<proteinExistence type="predicted"/>
<sequence>MAPKRAKPALLSAEIKMLIAVLSGKDEVPLQVDGQVLHARAKTIAGIVHRLLEDPARVPPIEALSSEPAKGILPSSEKGASKKTAKGRAQELSTNPSFDGKVKTLGDVPGAWFFTLCAKIQGGEIPEGCVDFICQKSATHRGVQDYITGSFFAGCSVRSAVL</sequence>
<organism evidence="2 3">
    <name type="scientific">Prorocentrum cordatum</name>
    <dbReference type="NCBI Taxonomy" id="2364126"/>
    <lineage>
        <taxon>Eukaryota</taxon>
        <taxon>Sar</taxon>
        <taxon>Alveolata</taxon>
        <taxon>Dinophyceae</taxon>
        <taxon>Prorocentrales</taxon>
        <taxon>Prorocentraceae</taxon>
        <taxon>Prorocentrum</taxon>
    </lineage>
</organism>
<feature type="region of interest" description="Disordered" evidence="1">
    <location>
        <begin position="62"/>
        <end position="96"/>
    </location>
</feature>
<evidence type="ECO:0000313" key="2">
    <source>
        <dbReference type="EMBL" id="CAK0841039.1"/>
    </source>
</evidence>
<reference evidence="2" key="1">
    <citation type="submission" date="2023-10" db="EMBL/GenBank/DDBJ databases">
        <authorList>
            <person name="Chen Y."/>
            <person name="Shah S."/>
            <person name="Dougan E. K."/>
            <person name="Thang M."/>
            <person name="Chan C."/>
        </authorList>
    </citation>
    <scope>NUCLEOTIDE SEQUENCE [LARGE SCALE GENOMIC DNA]</scope>
</reference>
<comment type="caution">
    <text evidence="2">The sequence shown here is derived from an EMBL/GenBank/DDBJ whole genome shotgun (WGS) entry which is preliminary data.</text>
</comment>
<protein>
    <submittedName>
        <fullName evidence="2">Uncharacterized protein</fullName>
    </submittedName>
</protein>
<gene>
    <name evidence="2" type="ORF">PCOR1329_LOCUS36334</name>
</gene>
<dbReference type="Proteomes" id="UP001189429">
    <property type="component" value="Unassembled WGS sequence"/>
</dbReference>
<name>A0ABN9T7K5_9DINO</name>
<keyword evidence="3" id="KW-1185">Reference proteome</keyword>
<accession>A0ABN9T7K5</accession>